<name>A0AAV5SYK6_9BILA</name>
<gene>
    <name evidence="3" type="ORF">PENTCL1PPCAC_7883</name>
</gene>
<evidence type="ECO:0000313" key="3">
    <source>
        <dbReference type="EMBL" id="GMS85708.1"/>
    </source>
</evidence>
<feature type="domain" description="DUF7636" evidence="1">
    <location>
        <begin position="215"/>
        <end position="323"/>
    </location>
</feature>
<protein>
    <submittedName>
        <fullName evidence="3">Uncharacterized protein</fullName>
    </submittedName>
</protein>
<reference evidence="3" key="1">
    <citation type="submission" date="2023-10" db="EMBL/GenBank/DDBJ databases">
        <title>Genome assembly of Pristionchus species.</title>
        <authorList>
            <person name="Yoshida K."/>
            <person name="Sommer R.J."/>
        </authorList>
    </citation>
    <scope>NUCLEOTIDE SEQUENCE</scope>
    <source>
        <strain evidence="3">RS0144</strain>
    </source>
</reference>
<organism evidence="3 4">
    <name type="scientific">Pristionchus entomophagus</name>
    <dbReference type="NCBI Taxonomy" id="358040"/>
    <lineage>
        <taxon>Eukaryota</taxon>
        <taxon>Metazoa</taxon>
        <taxon>Ecdysozoa</taxon>
        <taxon>Nematoda</taxon>
        <taxon>Chromadorea</taxon>
        <taxon>Rhabditida</taxon>
        <taxon>Rhabditina</taxon>
        <taxon>Diplogasteromorpha</taxon>
        <taxon>Diplogasteroidea</taxon>
        <taxon>Neodiplogasteridae</taxon>
        <taxon>Pristionchus</taxon>
    </lineage>
</organism>
<evidence type="ECO:0000313" key="4">
    <source>
        <dbReference type="Proteomes" id="UP001432027"/>
    </source>
</evidence>
<sequence length="333" mass="38297">YDVLADIKLRPDPRIVRVLPDEENKEQSNEPLAMELSKFIDDYCEKEWNVDGFAEFKRQFEPGSMIDQSMEQNEGLARASFVLVRWAKYIGGMQECRRFNEEHLVALFILFGLGEVHVRGTKRRFIQRPTGEVREHLKKGEHLLLFIDYLSSREFRTSTHVSFADIMPGVLMRGEWKTFGELCIPAYLSLVTTHQLSLPMNEENEIEAIRSAFILKEYEPRKMELPSDVVKEKLGDVRRDLIKATGCRDVQLRPLGNKMKQTARDSEQILPKSEEVFVSAIGTTETFKKLNDLVISPAPSRNQANNKDVLQEIANMVYKRLVRAASKADLNSC</sequence>
<evidence type="ECO:0000259" key="1">
    <source>
        <dbReference type="Pfam" id="PF24642"/>
    </source>
</evidence>
<dbReference type="Pfam" id="PF24642">
    <property type="entry name" value="DUF7636"/>
    <property type="match status" value="1"/>
</dbReference>
<evidence type="ECO:0000259" key="2">
    <source>
        <dbReference type="Pfam" id="PF24934"/>
    </source>
</evidence>
<dbReference type="AlphaFoldDB" id="A0AAV5SYK6"/>
<feature type="non-terminal residue" evidence="3">
    <location>
        <position position="1"/>
    </location>
</feature>
<dbReference type="Proteomes" id="UP001432027">
    <property type="component" value="Unassembled WGS sequence"/>
</dbReference>
<comment type="caution">
    <text evidence="3">The sequence shown here is derived from an EMBL/GenBank/DDBJ whole genome shotgun (WGS) entry which is preliminary data.</text>
</comment>
<feature type="domain" description="DUF7752" evidence="2">
    <location>
        <begin position="70"/>
        <end position="163"/>
    </location>
</feature>
<dbReference type="EMBL" id="BTSX01000002">
    <property type="protein sequence ID" value="GMS85708.1"/>
    <property type="molecule type" value="Genomic_DNA"/>
</dbReference>
<accession>A0AAV5SYK6</accession>
<dbReference type="Pfam" id="PF24934">
    <property type="entry name" value="DUF7752"/>
    <property type="match status" value="1"/>
</dbReference>
<dbReference type="InterPro" id="IPR056053">
    <property type="entry name" value="DUF7636"/>
</dbReference>
<keyword evidence="4" id="KW-1185">Reference proteome</keyword>
<proteinExistence type="predicted"/>
<dbReference type="InterPro" id="IPR056654">
    <property type="entry name" value="DUF7752"/>
</dbReference>